<dbReference type="EMBL" id="RBKT01000001">
    <property type="protein sequence ID" value="RKR90667.1"/>
    <property type="molecule type" value="Genomic_DNA"/>
</dbReference>
<keyword evidence="2" id="KW-1185">Reference proteome</keyword>
<organism evidence="1 2">
    <name type="scientific">Micromonospora pisi</name>
    <dbReference type="NCBI Taxonomy" id="589240"/>
    <lineage>
        <taxon>Bacteria</taxon>
        <taxon>Bacillati</taxon>
        <taxon>Actinomycetota</taxon>
        <taxon>Actinomycetes</taxon>
        <taxon>Micromonosporales</taxon>
        <taxon>Micromonosporaceae</taxon>
        <taxon>Micromonospora</taxon>
    </lineage>
</organism>
<gene>
    <name evidence="1" type="ORF">BDK92_5046</name>
</gene>
<sequence length="356" mass="38581">MFGRDLGDHVDALVAAVETRDDQRFFEALQGITRTTPQTRPDKVQAALGKLVPVLAQIPYGMGADLAQVAGSMAEYGTDPTIVLPTLVNRAAEAMEQAERFEELYRTAFGDVPDAEDAEQIQPTLERFVGGAADLGLTEWDASMLAQAWFCGGQWVQPVLYLSQRKDVRAILPERARLTAAIDTMRESIGTAHWLHGLLLVLDDEPLIVLDRATGRGFRVEISGIGDNFQLHTLLAAALIGDESQGMLPGRRPSAEEIAAASDGEELAPSGGIRGNFNLVSAGGEWIWNEGRPADIPKLDGVRVVVLDPSPYERTWNAGRAYPLMRPTLTVQGPLPADQAAHWLALVKPAATTHHP</sequence>
<comment type="caution">
    <text evidence="1">The sequence shown here is derived from an EMBL/GenBank/DDBJ whole genome shotgun (WGS) entry which is preliminary data.</text>
</comment>
<evidence type="ECO:0000313" key="2">
    <source>
        <dbReference type="Proteomes" id="UP000277671"/>
    </source>
</evidence>
<dbReference type="Proteomes" id="UP000277671">
    <property type="component" value="Unassembled WGS sequence"/>
</dbReference>
<dbReference type="OrthoDB" id="4308386at2"/>
<reference evidence="1 2" key="1">
    <citation type="submission" date="2018-10" db="EMBL/GenBank/DDBJ databases">
        <title>Sequencing the genomes of 1000 actinobacteria strains.</title>
        <authorList>
            <person name="Klenk H.-P."/>
        </authorList>
    </citation>
    <scope>NUCLEOTIDE SEQUENCE [LARGE SCALE GENOMIC DNA]</scope>
    <source>
        <strain evidence="1 2">DSM 45175</strain>
    </source>
</reference>
<proteinExistence type="predicted"/>
<dbReference type="AlphaFoldDB" id="A0A495JNU3"/>
<name>A0A495JNU3_9ACTN</name>
<dbReference type="RefSeq" id="WP_147457113.1">
    <property type="nucleotide sequence ID" value="NZ_RBKT01000001.1"/>
</dbReference>
<evidence type="ECO:0000313" key="1">
    <source>
        <dbReference type="EMBL" id="RKR90667.1"/>
    </source>
</evidence>
<protein>
    <submittedName>
        <fullName evidence="1">Uncharacterized protein</fullName>
    </submittedName>
</protein>
<accession>A0A495JNU3</accession>